<dbReference type="OrthoDB" id="5422351at2759"/>
<feature type="region of interest" description="Disordered" evidence="1">
    <location>
        <begin position="162"/>
        <end position="261"/>
    </location>
</feature>
<dbReference type="EMBL" id="CP099419">
    <property type="protein sequence ID" value="USW49905.1"/>
    <property type="molecule type" value="Genomic_DNA"/>
</dbReference>
<dbReference type="AlphaFoldDB" id="A0A9Q9EGE6"/>
<evidence type="ECO:0000256" key="1">
    <source>
        <dbReference type="SAM" id="MobiDB-lite"/>
    </source>
</evidence>
<dbReference type="Proteomes" id="UP001056384">
    <property type="component" value="Chromosome 2"/>
</dbReference>
<feature type="compositionally biased region" description="Polar residues" evidence="1">
    <location>
        <begin position="211"/>
        <end position="250"/>
    </location>
</feature>
<reference evidence="2" key="1">
    <citation type="submission" date="2022-06" db="EMBL/GenBank/DDBJ databases">
        <title>Complete genome sequences of two strains of the flax pathogen Septoria linicola.</title>
        <authorList>
            <person name="Lapalu N."/>
            <person name="Simon A."/>
            <person name="Demenou B."/>
            <person name="Paumier D."/>
            <person name="Guillot M.-P."/>
            <person name="Gout L."/>
            <person name="Valade R."/>
        </authorList>
    </citation>
    <scope>NUCLEOTIDE SEQUENCE</scope>
    <source>
        <strain evidence="2">SE15195</strain>
    </source>
</reference>
<feature type="compositionally biased region" description="Polar residues" evidence="1">
    <location>
        <begin position="489"/>
        <end position="499"/>
    </location>
</feature>
<organism evidence="2 3">
    <name type="scientific">Septoria linicola</name>
    <dbReference type="NCBI Taxonomy" id="215465"/>
    <lineage>
        <taxon>Eukaryota</taxon>
        <taxon>Fungi</taxon>
        <taxon>Dikarya</taxon>
        <taxon>Ascomycota</taxon>
        <taxon>Pezizomycotina</taxon>
        <taxon>Dothideomycetes</taxon>
        <taxon>Dothideomycetidae</taxon>
        <taxon>Mycosphaerellales</taxon>
        <taxon>Mycosphaerellaceae</taxon>
        <taxon>Septoria</taxon>
    </lineage>
</organism>
<protein>
    <submittedName>
        <fullName evidence="2">Uncharacterized protein</fullName>
    </submittedName>
</protein>
<dbReference type="PANTHER" id="PTHR40625">
    <property type="entry name" value="GTP-BINDING PROTEIN ESDC-RELATED"/>
    <property type="match status" value="1"/>
</dbReference>
<feature type="region of interest" description="Disordered" evidence="1">
    <location>
        <begin position="432"/>
        <end position="457"/>
    </location>
</feature>
<sequence>MDPTTLVTFLFRSPAEVRTVELLGSWDNFEIPYRMHHDRLRGGLWSGCFKFENIIYDGEKFQWTKPRTGGLKQGGTYWYYYRLNYDLDAYDDRQPHTTACPLLPGQAVNVMEVPTEIVEPPTRCHSAYGQDILGNLTKFTEQKTLDPADKYAAVAPRQMSKVHSRCLSDDQLDGRLEGQPRITVNRAVSPVSPPASRRGSHRSRGSVRMLSRNSAVSSLYSQHSSTGVAPRANNITGERNSHAAQPQTSEGKVDDDGPNQFFEYPDILGTAPLGSLDALGAVLFASSSSCLPVETGYQSEADCNSNECRRDSTFSCGPASVQNVQFYGSRPGTSLGQDVDTYQPRTYSLPNSSISDGSPAASPSVANFPALTNHEFLDCAQEDLYEGALQDGEVGALELVSPTFTATTVSTGGNNTPYRLSAQYDDEDTIVDDSHTAKPDEPESLLPREEGVSSGRTSLLERGLARLRPTFNLNYSLPSLSSDSNQSLAKTITRSSPRVSQEEALQLPLPALNHEEGSMADDIFSELGFLSSSIT</sequence>
<name>A0A9Q9EGE6_9PEZI</name>
<accession>A0A9Q9EGE6</accession>
<keyword evidence="3" id="KW-1185">Reference proteome</keyword>
<feature type="compositionally biased region" description="Basic and acidic residues" evidence="1">
    <location>
        <begin position="166"/>
        <end position="178"/>
    </location>
</feature>
<gene>
    <name evidence="2" type="ORF">Slin15195_G032240</name>
</gene>
<feature type="compositionally biased region" description="Basic and acidic residues" evidence="1">
    <location>
        <begin position="432"/>
        <end position="451"/>
    </location>
</feature>
<evidence type="ECO:0000313" key="2">
    <source>
        <dbReference type="EMBL" id="USW49905.1"/>
    </source>
</evidence>
<proteinExistence type="predicted"/>
<evidence type="ECO:0000313" key="3">
    <source>
        <dbReference type="Proteomes" id="UP001056384"/>
    </source>
</evidence>
<dbReference type="PANTHER" id="PTHR40625:SF1">
    <property type="entry name" value="AMP-ACTIVATED PROTEIN KINASE GLYCOGEN-BINDING DOMAIN-CONTAINING PROTEIN"/>
    <property type="match status" value="1"/>
</dbReference>
<feature type="region of interest" description="Disordered" evidence="1">
    <location>
        <begin position="481"/>
        <end position="503"/>
    </location>
</feature>